<evidence type="ECO:0000313" key="10">
    <source>
        <dbReference type="EMBL" id="OGH95135.1"/>
    </source>
</evidence>
<keyword evidence="1 8" id="KW-0963">Cytoplasm</keyword>
<dbReference type="Proteomes" id="UP000178254">
    <property type="component" value="Unassembled WGS sequence"/>
</dbReference>
<comment type="caution">
    <text evidence="8">Lacks conserved residue(s) required for the propagation of feature annotation.</text>
</comment>
<dbReference type="Pfam" id="PF00814">
    <property type="entry name" value="TsaD"/>
    <property type="match status" value="2"/>
</dbReference>
<evidence type="ECO:0000256" key="4">
    <source>
        <dbReference type="ARBA" id="ARBA00022723"/>
    </source>
</evidence>
<dbReference type="HAMAP" id="MF_01445">
    <property type="entry name" value="TsaD"/>
    <property type="match status" value="1"/>
</dbReference>
<comment type="caution">
    <text evidence="10">The sequence shown here is derived from an EMBL/GenBank/DDBJ whole genome shotgun (WGS) entry which is preliminary data.</text>
</comment>
<dbReference type="GO" id="GO:0005737">
    <property type="term" value="C:cytoplasm"/>
    <property type="evidence" value="ECO:0007669"/>
    <property type="project" value="UniProtKB-SubCell"/>
</dbReference>
<evidence type="ECO:0000313" key="11">
    <source>
        <dbReference type="Proteomes" id="UP000178254"/>
    </source>
</evidence>
<sequence>MFILGIESSCDDTSVALLDCSPKGCFVIKEVTASQIDLHKKYGGVVPELAGRAHAEKIVPLIEEVLRAPTLALPFLKREGNAVIPDAIAVTAGPGLITGLIVGVEAARILSLVWDVPLISVNHIWGHAHSVEICDTTALRHYNTATNEQNGQPEAEPKQLNSQTAKQLINYPALALIASGGHTELIFMAGPNDYEKIGATRDDAAGECFDKVAKLLELEYPGGPKISELAKTGRTDAIDFPRPMLKENNLDFSFSGLKTAALYWLRDNKLAGTIIASDRRERGNLWPTVMGLLRRFTPRNDKPSVNDFCASFEQAIVDVLVGKTLKAVKLHNPKTIILGGGVAANKKLRETLATAIAPTPSLSPSRAGGEMRLLIPNLKYCMDNAAMIAVAGYYQAQKKEFADWHTLVTNPNWEL</sequence>
<feature type="binding site" evidence="8">
    <location>
        <position position="345"/>
    </location>
    <ligand>
        <name>substrate</name>
    </ligand>
</feature>
<proteinExistence type="inferred from homology"/>
<feature type="domain" description="Gcp-like" evidence="9">
    <location>
        <begin position="166"/>
        <end position="389"/>
    </location>
</feature>
<dbReference type="STRING" id="1798709.A2538_03420"/>
<evidence type="ECO:0000256" key="7">
    <source>
        <dbReference type="ARBA" id="ARBA00048117"/>
    </source>
</evidence>
<keyword evidence="3 8" id="KW-0819">tRNA processing</keyword>
<feature type="binding site" evidence="8">
    <location>
        <position position="127"/>
    </location>
    <ligand>
        <name>Fe cation</name>
        <dbReference type="ChEBI" id="CHEBI:24875"/>
    </ligand>
</feature>
<dbReference type="Gene3D" id="3.30.420.40">
    <property type="match status" value="2"/>
</dbReference>
<evidence type="ECO:0000259" key="9">
    <source>
        <dbReference type="Pfam" id="PF00814"/>
    </source>
</evidence>
<evidence type="ECO:0000256" key="8">
    <source>
        <dbReference type="HAMAP-Rule" id="MF_01445"/>
    </source>
</evidence>
<dbReference type="InterPro" id="IPR017861">
    <property type="entry name" value="KAE1/TsaD"/>
</dbReference>
<accession>A0A1F6PG35</accession>
<dbReference type="GO" id="GO:0002949">
    <property type="term" value="P:tRNA threonylcarbamoyladenosine modification"/>
    <property type="evidence" value="ECO:0007669"/>
    <property type="project" value="UniProtKB-UniRule"/>
</dbReference>
<dbReference type="FunFam" id="3.30.420.40:FF:000040">
    <property type="entry name" value="tRNA N6-adenosine threonylcarbamoyltransferase"/>
    <property type="match status" value="1"/>
</dbReference>
<dbReference type="PANTHER" id="PTHR11735">
    <property type="entry name" value="TRNA N6-ADENOSINE THREONYLCARBAMOYLTRANSFERASE"/>
    <property type="match status" value="1"/>
</dbReference>
<dbReference type="InterPro" id="IPR022450">
    <property type="entry name" value="TsaD"/>
</dbReference>
<comment type="subcellular location">
    <subcellularLocation>
        <location evidence="8">Cytoplasm</location>
    </subcellularLocation>
</comment>
<dbReference type="EC" id="2.3.1.234" evidence="8"/>
<feature type="binding site" evidence="8">
    <location>
        <position position="123"/>
    </location>
    <ligand>
        <name>Fe cation</name>
        <dbReference type="ChEBI" id="CHEBI:24875"/>
    </ligand>
</feature>
<dbReference type="PANTHER" id="PTHR11735:SF6">
    <property type="entry name" value="TRNA N6-ADENOSINE THREONYLCARBAMOYLTRANSFERASE, MITOCHONDRIAL"/>
    <property type="match status" value="1"/>
</dbReference>
<evidence type="ECO:0000256" key="1">
    <source>
        <dbReference type="ARBA" id="ARBA00022490"/>
    </source>
</evidence>
<keyword evidence="6 8" id="KW-0012">Acyltransferase</keyword>
<keyword evidence="2 8" id="KW-0808">Transferase</keyword>
<comment type="similarity">
    <text evidence="8">Belongs to the KAE1 / TsaD family.</text>
</comment>
<dbReference type="EMBL" id="MFRE01000003">
    <property type="protein sequence ID" value="OGH95135.1"/>
    <property type="molecule type" value="Genomic_DNA"/>
</dbReference>
<gene>
    <name evidence="8" type="primary">tsaD</name>
    <name evidence="10" type="ORF">A2538_03420</name>
</gene>
<comment type="cofactor">
    <cofactor evidence="8">
        <name>Fe(2+)</name>
        <dbReference type="ChEBI" id="CHEBI:29033"/>
    </cofactor>
    <text evidence="8">Binds 1 Fe(2+) ion per subunit.</text>
</comment>
<feature type="binding site" evidence="8">
    <location>
        <position position="210"/>
    </location>
    <ligand>
        <name>substrate</name>
    </ligand>
</feature>
<feature type="binding site" evidence="8">
    <location>
        <position position="383"/>
    </location>
    <ligand>
        <name>Fe cation</name>
        <dbReference type="ChEBI" id="CHEBI:24875"/>
    </ligand>
</feature>
<dbReference type="PRINTS" id="PR00789">
    <property type="entry name" value="OSIALOPTASE"/>
</dbReference>
<dbReference type="CDD" id="cd24133">
    <property type="entry name" value="ASKHA_NBD_TsaD_bac"/>
    <property type="match status" value="1"/>
</dbReference>
<dbReference type="InterPro" id="IPR000905">
    <property type="entry name" value="Gcp-like_dom"/>
</dbReference>
<dbReference type="InterPro" id="IPR043129">
    <property type="entry name" value="ATPase_NBD"/>
</dbReference>
<feature type="domain" description="Gcp-like" evidence="9">
    <location>
        <begin position="27"/>
        <end position="133"/>
    </location>
</feature>
<evidence type="ECO:0000256" key="2">
    <source>
        <dbReference type="ARBA" id="ARBA00022679"/>
    </source>
</evidence>
<organism evidence="10 11">
    <name type="scientific">Candidatus Magasanikbacteria bacterium RIFOXYD2_FULL_41_14</name>
    <dbReference type="NCBI Taxonomy" id="1798709"/>
    <lineage>
        <taxon>Bacteria</taxon>
        <taxon>Candidatus Magasanikiibacteriota</taxon>
    </lineage>
</organism>
<reference evidence="10 11" key="1">
    <citation type="journal article" date="2016" name="Nat. Commun.">
        <title>Thousands of microbial genomes shed light on interconnected biogeochemical processes in an aquifer system.</title>
        <authorList>
            <person name="Anantharaman K."/>
            <person name="Brown C.T."/>
            <person name="Hug L.A."/>
            <person name="Sharon I."/>
            <person name="Castelle C.J."/>
            <person name="Probst A.J."/>
            <person name="Thomas B.C."/>
            <person name="Singh A."/>
            <person name="Wilkins M.J."/>
            <person name="Karaoz U."/>
            <person name="Brodie E.L."/>
            <person name="Williams K.H."/>
            <person name="Hubbard S.S."/>
            <person name="Banfield J.F."/>
        </authorList>
    </citation>
    <scope>NUCLEOTIDE SEQUENCE [LARGE SCALE GENOMIC DNA]</scope>
</reference>
<comment type="function">
    <text evidence="8">Required for the formation of a threonylcarbamoyl group on adenosine at position 37 (t(6)A37) in tRNAs that read codons beginning with adenine. Is involved in the transfer of the threonylcarbamoyl moiety of threonylcarbamoyl-AMP (TC-AMP) to the N6 group of A37, together with TsaE and TsaB. TsaD likely plays a direct catalytic role in this reaction.</text>
</comment>
<protein>
    <recommendedName>
        <fullName evidence="8">tRNA N6-adenosine threonylcarbamoyltransferase</fullName>
        <ecNumber evidence="8">2.3.1.234</ecNumber>
    </recommendedName>
    <alternativeName>
        <fullName evidence="8">N6-L-threonylcarbamoyladenine synthase</fullName>
        <shortName evidence="8">t(6)A synthase</shortName>
    </alternativeName>
    <alternativeName>
        <fullName evidence="8">t(6)A37 threonylcarbamoyladenosine biosynthesis protein TsaD</fullName>
    </alternativeName>
    <alternativeName>
        <fullName evidence="8">tRNA threonylcarbamoyladenosine biosynthesis protein TsaD</fullName>
    </alternativeName>
</protein>
<dbReference type="AlphaFoldDB" id="A0A1F6PG35"/>
<evidence type="ECO:0000256" key="6">
    <source>
        <dbReference type="ARBA" id="ARBA00023315"/>
    </source>
</evidence>
<dbReference type="SUPFAM" id="SSF53067">
    <property type="entry name" value="Actin-like ATPase domain"/>
    <property type="match status" value="2"/>
</dbReference>
<feature type="binding site" evidence="8">
    <location>
        <begin position="177"/>
        <end position="181"/>
    </location>
    <ligand>
        <name>substrate</name>
    </ligand>
</feature>
<keyword evidence="4 8" id="KW-0479">Metal-binding</keyword>
<keyword evidence="5 8" id="KW-0408">Iron</keyword>
<dbReference type="GO" id="GO:0005506">
    <property type="term" value="F:iron ion binding"/>
    <property type="evidence" value="ECO:0007669"/>
    <property type="project" value="UniProtKB-UniRule"/>
</dbReference>
<feature type="binding site" evidence="8">
    <location>
        <position position="223"/>
    </location>
    <ligand>
        <name>substrate</name>
    </ligand>
</feature>
<comment type="catalytic activity">
    <reaction evidence="7 8">
        <text>L-threonylcarbamoyladenylate + adenosine(37) in tRNA = N(6)-L-threonylcarbamoyladenosine(37) in tRNA + AMP + H(+)</text>
        <dbReference type="Rhea" id="RHEA:37059"/>
        <dbReference type="Rhea" id="RHEA-COMP:10162"/>
        <dbReference type="Rhea" id="RHEA-COMP:10163"/>
        <dbReference type="ChEBI" id="CHEBI:15378"/>
        <dbReference type="ChEBI" id="CHEBI:73682"/>
        <dbReference type="ChEBI" id="CHEBI:74411"/>
        <dbReference type="ChEBI" id="CHEBI:74418"/>
        <dbReference type="ChEBI" id="CHEBI:456215"/>
        <dbReference type="EC" id="2.3.1.234"/>
    </reaction>
</comment>
<dbReference type="GO" id="GO:0061711">
    <property type="term" value="F:tRNA N(6)-L-threonylcarbamoyladenine synthase activity"/>
    <property type="evidence" value="ECO:0007669"/>
    <property type="project" value="UniProtKB-EC"/>
</dbReference>
<name>A0A1F6PG35_9BACT</name>
<evidence type="ECO:0000256" key="3">
    <source>
        <dbReference type="ARBA" id="ARBA00022694"/>
    </source>
</evidence>
<evidence type="ECO:0000256" key="5">
    <source>
        <dbReference type="ARBA" id="ARBA00023004"/>
    </source>
</evidence>